<evidence type="ECO:0000313" key="3">
    <source>
        <dbReference type="EMBL" id="SVB88157.1"/>
    </source>
</evidence>
<organism evidence="3">
    <name type="scientific">marine metagenome</name>
    <dbReference type="NCBI Taxonomy" id="408172"/>
    <lineage>
        <taxon>unclassified sequences</taxon>
        <taxon>metagenomes</taxon>
        <taxon>ecological metagenomes</taxon>
    </lineage>
</organism>
<dbReference type="PANTHER" id="PTHR43081">
    <property type="entry name" value="ADENYLATE CYCLASE, TERMINAL-DIFFERENTIATION SPECIFIC-RELATED"/>
    <property type="match status" value="1"/>
</dbReference>
<keyword evidence="1" id="KW-0472">Membrane</keyword>
<gene>
    <name evidence="3" type="ORF">METZ01_LOCUS241011</name>
</gene>
<dbReference type="InterPro" id="IPR001054">
    <property type="entry name" value="A/G_cyclase"/>
</dbReference>
<dbReference type="Pfam" id="PF00211">
    <property type="entry name" value="Guanylate_cyc"/>
    <property type="match status" value="1"/>
</dbReference>
<dbReference type="PROSITE" id="PS50125">
    <property type="entry name" value="GUANYLATE_CYCLASE_2"/>
    <property type="match status" value="1"/>
</dbReference>
<dbReference type="PANTHER" id="PTHR43081:SF19">
    <property type="entry name" value="PH-SENSITIVE ADENYLATE CYCLASE RV1264"/>
    <property type="match status" value="1"/>
</dbReference>
<dbReference type="GO" id="GO:0035556">
    <property type="term" value="P:intracellular signal transduction"/>
    <property type="evidence" value="ECO:0007669"/>
    <property type="project" value="InterPro"/>
</dbReference>
<evidence type="ECO:0000256" key="1">
    <source>
        <dbReference type="SAM" id="Phobius"/>
    </source>
</evidence>
<proteinExistence type="predicted"/>
<evidence type="ECO:0000259" key="2">
    <source>
        <dbReference type="PROSITE" id="PS50125"/>
    </source>
</evidence>
<keyword evidence="1" id="KW-1133">Transmembrane helix</keyword>
<feature type="domain" description="Guanylate cyclase" evidence="2">
    <location>
        <begin position="13"/>
        <end position="125"/>
    </location>
</feature>
<feature type="transmembrane region" description="Helical" evidence="1">
    <location>
        <begin position="242"/>
        <end position="262"/>
    </location>
</feature>
<dbReference type="InterPro" id="IPR029787">
    <property type="entry name" value="Nucleotide_cyclase"/>
</dbReference>
<reference evidence="3" key="1">
    <citation type="submission" date="2018-05" db="EMBL/GenBank/DDBJ databases">
        <authorList>
            <person name="Lanie J.A."/>
            <person name="Ng W.-L."/>
            <person name="Kazmierczak K.M."/>
            <person name="Andrzejewski T.M."/>
            <person name="Davidsen T.M."/>
            <person name="Wayne K.J."/>
            <person name="Tettelin H."/>
            <person name="Glass J.I."/>
            <person name="Rusch D."/>
            <person name="Podicherti R."/>
            <person name="Tsui H.-C.T."/>
            <person name="Winkler M.E."/>
        </authorList>
    </citation>
    <scope>NUCLEOTIDE SEQUENCE</scope>
</reference>
<dbReference type="GO" id="GO:0006171">
    <property type="term" value="P:cAMP biosynthetic process"/>
    <property type="evidence" value="ECO:0007669"/>
    <property type="project" value="TreeGrafter"/>
</dbReference>
<feature type="transmembrane region" description="Helical" evidence="1">
    <location>
        <begin position="211"/>
        <end position="230"/>
    </location>
</feature>
<sequence>MPSSDKPTRKLAAIMFTDIVGFTKIMTTSEDTAINILQVQDKIFNPILEKHSGNLLKKMGDGLLIEFSSAVNAVECALKIQSAIKEYNKTDGDDFHIRIGIHLGDVLLLGDDILGDGVNIASRIEPLASPDGICITEAVNQSIKSKLKIDARRISEVDLKHIDDKYTLYKVPNVEPEKLILNDSLDIDNNKHISIKSINDETNNLKEYFKALSYLCFSTFLFLISILLVIKLFNFSIISRFSALHLSPLIIIIPLGAFFQYFKKMKITFEDLRDIPFLLDVIVLDMGYKMVGKKDSTLSYIHYPRKDWMVNRIKKTKLYQRYTMGINNLSIDFNGNTVLIYGSKVHINRIINKLKERSLMS</sequence>
<protein>
    <recommendedName>
        <fullName evidence="2">Guanylate cyclase domain-containing protein</fullName>
    </recommendedName>
</protein>
<dbReference type="EMBL" id="UINC01061994">
    <property type="protein sequence ID" value="SVB88157.1"/>
    <property type="molecule type" value="Genomic_DNA"/>
</dbReference>
<dbReference type="SMART" id="SM00044">
    <property type="entry name" value="CYCc"/>
    <property type="match status" value="1"/>
</dbReference>
<keyword evidence="1" id="KW-0812">Transmembrane</keyword>
<dbReference type="Gene3D" id="3.30.70.1230">
    <property type="entry name" value="Nucleotide cyclase"/>
    <property type="match status" value="1"/>
</dbReference>
<dbReference type="AlphaFoldDB" id="A0A382HMI6"/>
<accession>A0A382HMI6</accession>
<name>A0A382HMI6_9ZZZZ</name>
<dbReference type="SUPFAM" id="SSF55073">
    <property type="entry name" value="Nucleotide cyclase"/>
    <property type="match status" value="1"/>
</dbReference>
<dbReference type="InterPro" id="IPR050697">
    <property type="entry name" value="Adenylyl/Guanylyl_Cyclase_3/4"/>
</dbReference>
<dbReference type="CDD" id="cd07302">
    <property type="entry name" value="CHD"/>
    <property type="match status" value="1"/>
</dbReference>